<dbReference type="STRING" id="1051891.A0A0C3QZ04"/>
<dbReference type="EMBL" id="KN822942">
    <property type="protein sequence ID" value="KIO34599.1"/>
    <property type="molecule type" value="Genomic_DNA"/>
</dbReference>
<reference evidence="5 6" key="1">
    <citation type="submission" date="2014-04" db="EMBL/GenBank/DDBJ databases">
        <authorList>
            <consortium name="DOE Joint Genome Institute"/>
            <person name="Kuo A."/>
            <person name="Girlanda M."/>
            <person name="Perotto S."/>
            <person name="Kohler A."/>
            <person name="Nagy L.G."/>
            <person name="Floudas D."/>
            <person name="Copeland A."/>
            <person name="Barry K.W."/>
            <person name="Cichocki N."/>
            <person name="Veneault-Fourrey C."/>
            <person name="LaButti K."/>
            <person name="Lindquist E.A."/>
            <person name="Lipzen A."/>
            <person name="Lundell T."/>
            <person name="Morin E."/>
            <person name="Murat C."/>
            <person name="Sun H."/>
            <person name="Tunlid A."/>
            <person name="Henrissat B."/>
            <person name="Grigoriev I.V."/>
            <person name="Hibbett D.S."/>
            <person name="Martin F."/>
            <person name="Nordberg H.P."/>
            <person name="Cantor M.N."/>
            <person name="Hua S.X."/>
        </authorList>
    </citation>
    <scope>NUCLEOTIDE SEQUENCE [LARGE SCALE GENOMIC DNA]</scope>
    <source>
        <strain evidence="5 6">MUT 4182</strain>
    </source>
</reference>
<sequence length="225" mass="24355">MVSQSTVRNQKNIWVAAGDGDLGRVQELLDEGMSPNAADENTYTPMHAAASYAQIPVLEFLLSRGGNVNITDEDGETPLFVVETVEVARYLLEHGADMNHRNNDGELPVDRLEEDAPEVSDYLRSRSSAVIPDTSSGGTQPLSPSQFATDQAAEHLSSELISQVQEIMERAEREGVDPEEELRKVVGDSLLASIRAGQGMSGQNDSSAENGDTSKRARLDGSPER</sequence>
<keyword evidence="1" id="KW-0677">Repeat</keyword>
<protein>
    <submittedName>
        <fullName evidence="5">Uncharacterized protein</fullName>
    </submittedName>
</protein>
<evidence type="ECO:0000256" key="2">
    <source>
        <dbReference type="ARBA" id="ARBA00023043"/>
    </source>
</evidence>
<evidence type="ECO:0000256" key="1">
    <source>
        <dbReference type="ARBA" id="ARBA00022737"/>
    </source>
</evidence>
<evidence type="ECO:0000313" key="6">
    <source>
        <dbReference type="Proteomes" id="UP000054248"/>
    </source>
</evidence>
<feature type="compositionally biased region" description="Polar residues" evidence="4">
    <location>
        <begin position="129"/>
        <end position="149"/>
    </location>
</feature>
<dbReference type="SMART" id="SM00248">
    <property type="entry name" value="ANK"/>
    <property type="match status" value="3"/>
</dbReference>
<dbReference type="PROSITE" id="PS50297">
    <property type="entry name" value="ANK_REP_REGION"/>
    <property type="match status" value="1"/>
</dbReference>
<dbReference type="PANTHER" id="PTHR24171">
    <property type="entry name" value="ANKYRIN REPEAT DOMAIN-CONTAINING PROTEIN 39-RELATED"/>
    <property type="match status" value="1"/>
</dbReference>
<dbReference type="OrthoDB" id="19174at2759"/>
<evidence type="ECO:0000256" key="4">
    <source>
        <dbReference type="SAM" id="MobiDB-lite"/>
    </source>
</evidence>
<dbReference type="Gene3D" id="1.25.40.20">
    <property type="entry name" value="Ankyrin repeat-containing domain"/>
    <property type="match status" value="1"/>
</dbReference>
<dbReference type="Pfam" id="PF12796">
    <property type="entry name" value="Ank_2"/>
    <property type="match status" value="1"/>
</dbReference>
<feature type="compositionally biased region" description="Basic and acidic residues" evidence="4">
    <location>
        <begin position="212"/>
        <end position="225"/>
    </location>
</feature>
<dbReference type="PROSITE" id="PS50088">
    <property type="entry name" value="ANK_REPEAT"/>
    <property type="match status" value="1"/>
</dbReference>
<evidence type="ECO:0000313" key="5">
    <source>
        <dbReference type="EMBL" id="KIO34599.1"/>
    </source>
</evidence>
<keyword evidence="2 3" id="KW-0040">ANK repeat</keyword>
<feature type="repeat" description="ANK" evidence="3">
    <location>
        <begin position="41"/>
        <end position="73"/>
    </location>
</feature>
<dbReference type="InterPro" id="IPR036770">
    <property type="entry name" value="Ankyrin_rpt-contain_sf"/>
</dbReference>
<feature type="region of interest" description="Disordered" evidence="4">
    <location>
        <begin position="129"/>
        <end position="153"/>
    </location>
</feature>
<name>A0A0C3QZ04_9AGAM</name>
<dbReference type="Proteomes" id="UP000054248">
    <property type="component" value="Unassembled WGS sequence"/>
</dbReference>
<gene>
    <name evidence="5" type="ORF">M407DRAFT_240459</name>
</gene>
<reference evidence="6" key="2">
    <citation type="submission" date="2015-01" db="EMBL/GenBank/DDBJ databases">
        <title>Evolutionary Origins and Diversification of the Mycorrhizal Mutualists.</title>
        <authorList>
            <consortium name="DOE Joint Genome Institute"/>
            <consortium name="Mycorrhizal Genomics Consortium"/>
            <person name="Kohler A."/>
            <person name="Kuo A."/>
            <person name="Nagy L.G."/>
            <person name="Floudas D."/>
            <person name="Copeland A."/>
            <person name="Barry K.W."/>
            <person name="Cichocki N."/>
            <person name="Veneault-Fourrey C."/>
            <person name="LaButti K."/>
            <person name="Lindquist E.A."/>
            <person name="Lipzen A."/>
            <person name="Lundell T."/>
            <person name="Morin E."/>
            <person name="Murat C."/>
            <person name="Riley R."/>
            <person name="Ohm R."/>
            <person name="Sun H."/>
            <person name="Tunlid A."/>
            <person name="Henrissat B."/>
            <person name="Grigoriev I.V."/>
            <person name="Hibbett D.S."/>
            <person name="Martin F."/>
        </authorList>
    </citation>
    <scope>NUCLEOTIDE SEQUENCE [LARGE SCALE GENOMIC DNA]</scope>
    <source>
        <strain evidence="6">MUT 4182</strain>
    </source>
</reference>
<feature type="region of interest" description="Disordered" evidence="4">
    <location>
        <begin position="194"/>
        <end position="225"/>
    </location>
</feature>
<proteinExistence type="predicted"/>
<keyword evidence="6" id="KW-1185">Reference proteome</keyword>
<dbReference type="HOGENOM" id="CLU_078327_1_0_1"/>
<dbReference type="SUPFAM" id="SSF48403">
    <property type="entry name" value="Ankyrin repeat"/>
    <property type="match status" value="1"/>
</dbReference>
<organism evidence="5 6">
    <name type="scientific">Tulasnella calospora MUT 4182</name>
    <dbReference type="NCBI Taxonomy" id="1051891"/>
    <lineage>
        <taxon>Eukaryota</taxon>
        <taxon>Fungi</taxon>
        <taxon>Dikarya</taxon>
        <taxon>Basidiomycota</taxon>
        <taxon>Agaricomycotina</taxon>
        <taxon>Agaricomycetes</taxon>
        <taxon>Cantharellales</taxon>
        <taxon>Tulasnellaceae</taxon>
        <taxon>Tulasnella</taxon>
    </lineage>
</organism>
<dbReference type="InterPro" id="IPR002110">
    <property type="entry name" value="Ankyrin_rpt"/>
</dbReference>
<feature type="compositionally biased region" description="Polar residues" evidence="4">
    <location>
        <begin position="201"/>
        <end position="211"/>
    </location>
</feature>
<accession>A0A0C3QZ04</accession>
<evidence type="ECO:0000256" key="3">
    <source>
        <dbReference type="PROSITE-ProRule" id="PRU00023"/>
    </source>
</evidence>
<dbReference type="AlphaFoldDB" id="A0A0C3QZ04"/>